<evidence type="ECO:0000256" key="2">
    <source>
        <dbReference type="ARBA" id="ARBA00022448"/>
    </source>
</evidence>
<feature type="transmembrane region" description="Helical" evidence="9">
    <location>
        <begin position="205"/>
        <end position="225"/>
    </location>
</feature>
<evidence type="ECO:0000256" key="4">
    <source>
        <dbReference type="ARBA" id="ARBA00022568"/>
    </source>
</evidence>
<feature type="transmembrane region" description="Helical" evidence="9">
    <location>
        <begin position="17"/>
        <end position="50"/>
    </location>
</feature>
<dbReference type="OrthoDB" id="418484at2759"/>
<keyword evidence="6 9" id="KW-1133">Transmembrane helix</keyword>
<dbReference type="InterPro" id="IPR044880">
    <property type="entry name" value="NCX_ion-bd_dom_sf"/>
</dbReference>
<evidence type="ECO:0000256" key="7">
    <source>
        <dbReference type="ARBA" id="ARBA00023065"/>
    </source>
</evidence>
<dbReference type="PANTHER" id="PTHR11878">
    <property type="entry name" value="SODIUM/CALCIUM EXCHANGER"/>
    <property type="match status" value="1"/>
</dbReference>
<evidence type="ECO:0000256" key="8">
    <source>
        <dbReference type="ARBA" id="ARBA00023136"/>
    </source>
</evidence>
<organism evidence="11 12">
    <name type="scientific">Portunus trituberculatus</name>
    <name type="common">Swimming crab</name>
    <name type="synonym">Neptunus trituberculatus</name>
    <dbReference type="NCBI Taxonomy" id="210409"/>
    <lineage>
        <taxon>Eukaryota</taxon>
        <taxon>Metazoa</taxon>
        <taxon>Ecdysozoa</taxon>
        <taxon>Arthropoda</taxon>
        <taxon>Crustacea</taxon>
        <taxon>Multicrustacea</taxon>
        <taxon>Malacostraca</taxon>
        <taxon>Eumalacostraca</taxon>
        <taxon>Eucarida</taxon>
        <taxon>Decapoda</taxon>
        <taxon>Pleocyemata</taxon>
        <taxon>Brachyura</taxon>
        <taxon>Eubrachyura</taxon>
        <taxon>Portunoidea</taxon>
        <taxon>Portunidae</taxon>
        <taxon>Portuninae</taxon>
        <taxon>Portunus</taxon>
    </lineage>
</organism>
<dbReference type="InterPro" id="IPR051171">
    <property type="entry name" value="CaCA"/>
</dbReference>
<proteinExistence type="predicted"/>
<name>A0A5B7D522_PORTR</name>
<dbReference type="EMBL" id="VSRR010000518">
    <property type="protein sequence ID" value="MPC16585.1"/>
    <property type="molecule type" value="Genomic_DNA"/>
</dbReference>
<feature type="transmembrane region" description="Helical" evidence="9">
    <location>
        <begin position="102"/>
        <end position="120"/>
    </location>
</feature>
<evidence type="ECO:0000313" key="11">
    <source>
        <dbReference type="EMBL" id="MPC16585.1"/>
    </source>
</evidence>
<keyword evidence="5 9" id="KW-0812">Transmembrane</keyword>
<keyword evidence="4" id="KW-0106">Calcium</keyword>
<dbReference type="GO" id="GO:0098794">
    <property type="term" value="C:postsynapse"/>
    <property type="evidence" value="ECO:0007669"/>
    <property type="project" value="TreeGrafter"/>
</dbReference>
<evidence type="ECO:0000256" key="1">
    <source>
        <dbReference type="ARBA" id="ARBA00004127"/>
    </source>
</evidence>
<keyword evidence="8 9" id="KW-0472">Membrane</keyword>
<dbReference type="PANTHER" id="PTHR11878:SF65">
    <property type="entry name" value="NA_CA-EXCHANGE PROTEIN, ISOFORM G"/>
    <property type="match status" value="1"/>
</dbReference>
<keyword evidence="3" id="KW-0050">Antiport</keyword>
<dbReference type="InterPro" id="IPR004837">
    <property type="entry name" value="NaCa_Exmemb"/>
</dbReference>
<dbReference type="GO" id="GO:0042383">
    <property type="term" value="C:sarcolemma"/>
    <property type="evidence" value="ECO:0007669"/>
    <property type="project" value="TreeGrafter"/>
</dbReference>
<dbReference type="GO" id="GO:0012505">
    <property type="term" value="C:endomembrane system"/>
    <property type="evidence" value="ECO:0007669"/>
    <property type="project" value="UniProtKB-SubCell"/>
</dbReference>
<evidence type="ECO:0000256" key="9">
    <source>
        <dbReference type="SAM" id="Phobius"/>
    </source>
</evidence>
<keyword evidence="2" id="KW-0813">Transport</keyword>
<dbReference type="InterPro" id="IPR004836">
    <property type="entry name" value="Na_Ca_Ex"/>
</dbReference>
<evidence type="ECO:0000259" key="10">
    <source>
        <dbReference type="Pfam" id="PF01699"/>
    </source>
</evidence>
<dbReference type="AlphaFoldDB" id="A0A5B7D522"/>
<dbReference type="GO" id="GO:0098703">
    <property type="term" value="P:calcium ion import across plasma membrane"/>
    <property type="evidence" value="ECO:0007669"/>
    <property type="project" value="TreeGrafter"/>
</dbReference>
<feature type="domain" description="Sodium/calcium exchanger membrane region" evidence="10">
    <location>
        <begin position="33"/>
        <end position="80"/>
    </location>
</feature>
<dbReference type="GO" id="GO:0005432">
    <property type="term" value="F:calcium:sodium antiporter activity"/>
    <property type="evidence" value="ECO:0007669"/>
    <property type="project" value="InterPro"/>
</dbReference>
<evidence type="ECO:0000256" key="3">
    <source>
        <dbReference type="ARBA" id="ARBA00022449"/>
    </source>
</evidence>
<comment type="caution">
    <text evidence="11">The sequence shown here is derived from an EMBL/GenBank/DDBJ whole genome shotgun (WGS) entry which is preliminary data.</text>
</comment>
<dbReference type="GO" id="GO:0030424">
    <property type="term" value="C:axon"/>
    <property type="evidence" value="ECO:0007669"/>
    <property type="project" value="TreeGrafter"/>
</dbReference>
<evidence type="ECO:0000313" key="12">
    <source>
        <dbReference type="Proteomes" id="UP000324222"/>
    </source>
</evidence>
<dbReference type="Pfam" id="PF01699">
    <property type="entry name" value="Na_Ca_ex"/>
    <property type="match status" value="2"/>
</dbReference>
<accession>A0A5B7D522</accession>
<feature type="transmembrane region" description="Helical" evidence="9">
    <location>
        <begin position="246"/>
        <end position="268"/>
    </location>
</feature>
<dbReference type="PRINTS" id="PR01259">
    <property type="entry name" value="NACAEXCHNGR"/>
</dbReference>
<keyword evidence="12" id="KW-1185">Reference proteome</keyword>
<evidence type="ECO:0000256" key="5">
    <source>
        <dbReference type="ARBA" id="ARBA00022692"/>
    </source>
</evidence>
<keyword evidence="4" id="KW-0109">Calcium transport</keyword>
<keyword evidence="7" id="KW-0406">Ion transport</keyword>
<dbReference type="Proteomes" id="UP000324222">
    <property type="component" value="Unassembled WGS sequence"/>
</dbReference>
<evidence type="ECO:0000256" key="6">
    <source>
        <dbReference type="ARBA" id="ARBA00022989"/>
    </source>
</evidence>
<protein>
    <submittedName>
        <fullName evidence="11">Sodium/calcium exchanger 1</fullName>
    </submittedName>
</protein>
<comment type="subcellular location">
    <subcellularLocation>
        <location evidence="1">Endomembrane system</location>
        <topology evidence="1">Multi-pass membrane protein</topology>
    </subcellularLocation>
</comment>
<reference evidence="11 12" key="1">
    <citation type="submission" date="2019-05" db="EMBL/GenBank/DDBJ databases">
        <title>Another draft genome of Portunus trituberculatus and its Hox gene families provides insights of decapod evolution.</title>
        <authorList>
            <person name="Jeong J.-H."/>
            <person name="Song I."/>
            <person name="Kim S."/>
            <person name="Choi T."/>
            <person name="Kim D."/>
            <person name="Ryu S."/>
            <person name="Kim W."/>
        </authorList>
    </citation>
    <scope>NUCLEOTIDE SEQUENCE [LARGE SCALE GENOMIC DNA]</scope>
    <source>
        <tissue evidence="11">Muscle</tissue>
    </source>
</reference>
<feature type="domain" description="Sodium/calcium exchanger membrane region" evidence="10">
    <location>
        <begin position="99"/>
        <end position="261"/>
    </location>
</feature>
<gene>
    <name evidence="11" type="primary">Slc8a1</name>
    <name evidence="11" type="ORF">E2C01_009414</name>
</gene>
<feature type="transmembrane region" description="Helical" evidence="9">
    <location>
        <begin position="173"/>
        <end position="193"/>
    </location>
</feature>
<dbReference type="Gene3D" id="1.20.1420.30">
    <property type="entry name" value="NCX, central ion-binding region"/>
    <property type="match status" value="1"/>
</dbReference>
<sequence length="275" mass="29021">MSCLECSFCAYLDHDTAFLFSIFFTSAHVGGGYVCFVVAISLIGVLTAVIGDVANHVGCTIYLKDSVTATTIVALGTSMPASKTPYTQLTPLTDRQGGWSCFVVSIVGIGFLTSLIGDIASHFGCTINLKDSVTAISIVALGTSVPDTFASKVAAQQDPYADASIGNVTGSNAVNVFLGIGIAWTMAAIYHNVQGRNFEVLPGNLAFSVTLFCAEALVAIIVMMVRRHPKIGGELGGPKVPKIVTSSFLVFLWIFYVLMSTLEAYGFIPSISTTK</sequence>